<evidence type="ECO:0000259" key="7">
    <source>
        <dbReference type="PROSITE" id="PS51093"/>
    </source>
</evidence>
<keyword evidence="5" id="KW-0598">Phosphotransferase system</keyword>
<dbReference type="PROSITE" id="PS51093">
    <property type="entry name" value="PTS_EIIA_TYPE_1"/>
    <property type="match status" value="1"/>
</dbReference>
<dbReference type="PANTHER" id="PTHR45008">
    <property type="entry name" value="PTS SYSTEM GLUCOSE-SPECIFIC EIIA COMPONENT"/>
    <property type="match status" value="1"/>
</dbReference>
<evidence type="ECO:0000256" key="1">
    <source>
        <dbReference type="ARBA" id="ARBA00004496"/>
    </source>
</evidence>
<keyword evidence="6" id="KW-0418">Kinase</keyword>
<sequence length="162" mass="17881">MINFLKRSFQLRAPVDGEIVDLSEVPDEIFANKIAGDGVAIKPTGDTIVAPANGMLSVIFNTNHAFGMVLENGAEIMVHIGIDTVELHGEGFERLAQQGTKVKMGDPIIKVDRNFIEGRGYSLITPMIITNLDIIKYIEYSKLNSNVKSSKDPVIFYKINKN</sequence>
<dbReference type="SUPFAM" id="SSF51261">
    <property type="entry name" value="Duplicated hybrid motif"/>
    <property type="match status" value="1"/>
</dbReference>
<dbReference type="PANTHER" id="PTHR45008:SF1">
    <property type="entry name" value="PTS SYSTEM GLUCOSE-SPECIFIC EIIA COMPONENT"/>
    <property type="match status" value="1"/>
</dbReference>
<evidence type="ECO:0000256" key="4">
    <source>
        <dbReference type="ARBA" id="ARBA00022679"/>
    </source>
</evidence>
<evidence type="ECO:0000256" key="3">
    <source>
        <dbReference type="ARBA" id="ARBA00022597"/>
    </source>
</evidence>
<dbReference type="RefSeq" id="WP_209702710.1">
    <property type="nucleotide sequence ID" value="NZ_JAGGLM010000015.1"/>
</dbReference>
<dbReference type="NCBIfam" id="TIGR00830">
    <property type="entry name" value="PTBA"/>
    <property type="match status" value="1"/>
</dbReference>
<keyword evidence="2" id="KW-0813">Transport</keyword>
<feature type="domain" description="PTS EIIA type-1" evidence="7">
    <location>
        <begin position="27"/>
        <end position="131"/>
    </location>
</feature>
<dbReference type="PROSITE" id="PS00371">
    <property type="entry name" value="PTS_EIIA_TYPE_1_HIS"/>
    <property type="match status" value="1"/>
</dbReference>
<evidence type="ECO:0000313" key="8">
    <source>
        <dbReference type="EMBL" id="MBP2033505.1"/>
    </source>
</evidence>
<dbReference type="InterPro" id="IPR050890">
    <property type="entry name" value="PTS_EIIA_component"/>
</dbReference>
<keyword evidence="9" id="KW-1185">Reference proteome</keyword>
<evidence type="ECO:0000313" key="9">
    <source>
        <dbReference type="Proteomes" id="UP001519307"/>
    </source>
</evidence>
<dbReference type="Proteomes" id="UP001519307">
    <property type="component" value="Unassembled WGS sequence"/>
</dbReference>
<reference evidence="8 9" key="1">
    <citation type="submission" date="2021-03" db="EMBL/GenBank/DDBJ databases">
        <title>Genomic Encyclopedia of Type Strains, Phase IV (KMG-IV): sequencing the most valuable type-strain genomes for metagenomic binning, comparative biology and taxonomic classification.</title>
        <authorList>
            <person name="Goeker M."/>
        </authorList>
    </citation>
    <scope>NUCLEOTIDE SEQUENCE [LARGE SCALE GENOMIC DNA]</scope>
    <source>
        <strain evidence="8 9">DSM 28783</strain>
    </source>
</reference>
<protein>
    <submittedName>
        <fullName evidence="8">PTS system glucose-specific IIA component</fullName>
    </submittedName>
</protein>
<proteinExistence type="predicted"/>
<dbReference type="Pfam" id="PF00358">
    <property type="entry name" value="PTS_EIIA_1"/>
    <property type="match status" value="1"/>
</dbReference>
<organism evidence="8 9">
    <name type="scientific">Clostridium algifaecis</name>
    <dbReference type="NCBI Taxonomy" id="1472040"/>
    <lineage>
        <taxon>Bacteria</taxon>
        <taxon>Bacillati</taxon>
        <taxon>Bacillota</taxon>
        <taxon>Clostridia</taxon>
        <taxon>Eubacteriales</taxon>
        <taxon>Clostridiaceae</taxon>
        <taxon>Clostridium</taxon>
    </lineage>
</organism>
<evidence type="ECO:0000256" key="6">
    <source>
        <dbReference type="ARBA" id="ARBA00022777"/>
    </source>
</evidence>
<comment type="caution">
    <text evidence="8">The sequence shown here is derived from an EMBL/GenBank/DDBJ whole genome shotgun (WGS) entry which is preliminary data.</text>
</comment>
<keyword evidence="3" id="KW-0762">Sugar transport</keyword>
<evidence type="ECO:0000256" key="5">
    <source>
        <dbReference type="ARBA" id="ARBA00022683"/>
    </source>
</evidence>
<gene>
    <name evidence="8" type="ORF">J2Z42_002208</name>
</gene>
<evidence type="ECO:0000256" key="2">
    <source>
        <dbReference type="ARBA" id="ARBA00022448"/>
    </source>
</evidence>
<dbReference type="Gene3D" id="2.70.70.10">
    <property type="entry name" value="Glucose Permease (Domain IIA)"/>
    <property type="match status" value="1"/>
</dbReference>
<dbReference type="InterPro" id="IPR001127">
    <property type="entry name" value="PTS_EIIA_1_perm"/>
</dbReference>
<dbReference type="InterPro" id="IPR011055">
    <property type="entry name" value="Dup_hybrid_motif"/>
</dbReference>
<name>A0ABS4KU01_9CLOT</name>
<comment type="subcellular location">
    <subcellularLocation>
        <location evidence="1">Cytoplasm</location>
    </subcellularLocation>
</comment>
<dbReference type="EMBL" id="JAGGLM010000015">
    <property type="protein sequence ID" value="MBP2033505.1"/>
    <property type="molecule type" value="Genomic_DNA"/>
</dbReference>
<keyword evidence="4" id="KW-0808">Transferase</keyword>
<accession>A0ABS4KU01</accession>